<evidence type="ECO:0000313" key="2">
    <source>
        <dbReference type="Proteomes" id="UP000054740"/>
    </source>
</evidence>
<protein>
    <recommendedName>
        <fullName evidence="3">Plasmid stabilization system protein</fullName>
    </recommendedName>
</protein>
<organism evidence="1 2">
    <name type="scientific">Caballeronia cordobensis</name>
    <name type="common">Burkholderia cordobensis</name>
    <dbReference type="NCBI Taxonomy" id="1353886"/>
    <lineage>
        <taxon>Bacteria</taxon>
        <taxon>Pseudomonadati</taxon>
        <taxon>Pseudomonadota</taxon>
        <taxon>Betaproteobacteria</taxon>
        <taxon>Burkholderiales</taxon>
        <taxon>Burkholderiaceae</taxon>
        <taxon>Caballeronia</taxon>
    </lineage>
</organism>
<gene>
    <name evidence="1" type="ORF">AWB70_00691</name>
</gene>
<dbReference type="RefSeq" id="WP_053567716.1">
    <property type="nucleotide sequence ID" value="NZ_FCNY02000002.1"/>
</dbReference>
<evidence type="ECO:0008006" key="3">
    <source>
        <dbReference type="Google" id="ProtNLM"/>
    </source>
</evidence>
<keyword evidence="2" id="KW-1185">Reference proteome</keyword>
<evidence type="ECO:0000313" key="1">
    <source>
        <dbReference type="EMBL" id="SAL16895.1"/>
    </source>
</evidence>
<dbReference type="Proteomes" id="UP000054740">
    <property type="component" value="Unassembled WGS sequence"/>
</dbReference>
<sequence length="133" mass="15596">MNDERKRFSVRIMGCFDTRLTDIERHCDRTGRLQAFDLLVESLHDRALPLLRRFPAIGRRVLNTNPDTVHALLAYEQIVEATVVASSAPELREYIFDDYVLLYLLTDDTIYLVSIRHSKEVSFDFEYLWGAER</sequence>
<accession>A0A158FB13</accession>
<dbReference type="AlphaFoldDB" id="A0A158FB13"/>
<dbReference type="EMBL" id="FCNY02000002">
    <property type="protein sequence ID" value="SAL16895.1"/>
    <property type="molecule type" value="Genomic_DNA"/>
</dbReference>
<reference evidence="2" key="1">
    <citation type="submission" date="2016-01" db="EMBL/GenBank/DDBJ databases">
        <authorList>
            <person name="Peeters C."/>
        </authorList>
    </citation>
    <scope>NUCLEOTIDE SEQUENCE [LARGE SCALE GENOMIC DNA]</scope>
</reference>
<dbReference type="InterPro" id="IPR035093">
    <property type="entry name" value="RelE/ParE_toxin_dom_sf"/>
</dbReference>
<proteinExistence type="predicted"/>
<dbReference type="Gene3D" id="3.30.2310.20">
    <property type="entry name" value="RelE-like"/>
    <property type="match status" value="1"/>
</dbReference>
<name>A0A158FB13_CABCO</name>